<dbReference type="AlphaFoldDB" id="A0A8H4LGW1"/>
<dbReference type="Pfam" id="PF06985">
    <property type="entry name" value="HET"/>
    <property type="match status" value="1"/>
</dbReference>
<dbReference type="OrthoDB" id="2157530at2759"/>
<feature type="domain" description="Heterokaryon incompatibility" evidence="1">
    <location>
        <begin position="39"/>
        <end position="76"/>
    </location>
</feature>
<sequence>MYGRLEPHSFHVLEILAGKPDDPVKCRLKRATLQNDIQFEALSYCWGTSEAKKSVKCNGKNFKTTDNLFEALRALR</sequence>
<evidence type="ECO:0000259" key="1">
    <source>
        <dbReference type="Pfam" id="PF06985"/>
    </source>
</evidence>
<proteinExistence type="predicted"/>
<dbReference type="PANTHER" id="PTHR24148:SF64">
    <property type="entry name" value="HETEROKARYON INCOMPATIBILITY DOMAIN-CONTAINING PROTEIN"/>
    <property type="match status" value="1"/>
</dbReference>
<evidence type="ECO:0000313" key="2">
    <source>
        <dbReference type="EMBL" id="KAF4468806.1"/>
    </source>
</evidence>
<organism evidence="2 3">
    <name type="scientific">Fusarium albosuccineum</name>
    <dbReference type="NCBI Taxonomy" id="1237068"/>
    <lineage>
        <taxon>Eukaryota</taxon>
        <taxon>Fungi</taxon>
        <taxon>Dikarya</taxon>
        <taxon>Ascomycota</taxon>
        <taxon>Pezizomycotina</taxon>
        <taxon>Sordariomycetes</taxon>
        <taxon>Hypocreomycetidae</taxon>
        <taxon>Hypocreales</taxon>
        <taxon>Nectriaceae</taxon>
        <taxon>Fusarium</taxon>
        <taxon>Fusarium decemcellulare species complex</taxon>
    </lineage>
</organism>
<dbReference type="InterPro" id="IPR010730">
    <property type="entry name" value="HET"/>
</dbReference>
<dbReference type="Proteomes" id="UP000554235">
    <property type="component" value="Unassembled WGS sequence"/>
</dbReference>
<accession>A0A8H4LGW1</accession>
<name>A0A8H4LGW1_9HYPO</name>
<gene>
    <name evidence="2" type="ORF">FALBO_4300</name>
</gene>
<reference evidence="2 3" key="1">
    <citation type="submission" date="2020-01" db="EMBL/GenBank/DDBJ databases">
        <title>Identification and distribution of gene clusters putatively required for synthesis of sphingolipid metabolism inhibitors in phylogenetically diverse species of the filamentous fungus Fusarium.</title>
        <authorList>
            <person name="Kim H.-S."/>
            <person name="Busman M."/>
            <person name="Brown D.W."/>
            <person name="Divon H."/>
            <person name="Uhlig S."/>
            <person name="Proctor R.H."/>
        </authorList>
    </citation>
    <scope>NUCLEOTIDE SEQUENCE [LARGE SCALE GENOMIC DNA]</scope>
    <source>
        <strain evidence="2 3">NRRL 20459</strain>
    </source>
</reference>
<dbReference type="PANTHER" id="PTHR24148">
    <property type="entry name" value="ANKYRIN REPEAT DOMAIN-CONTAINING PROTEIN 39 HOMOLOG-RELATED"/>
    <property type="match status" value="1"/>
</dbReference>
<protein>
    <submittedName>
        <fullName evidence="2">HET-domain-containing</fullName>
    </submittedName>
</protein>
<evidence type="ECO:0000313" key="3">
    <source>
        <dbReference type="Proteomes" id="UP000554235"/>
    </source>
</evidence>
<comment type="caution">
    <text evidence="2">The sequence shown here is derived from an EMBL/GenBank/DDBJ whole genome shotgun (WGS) entry which is preliminary data.</text>
</comment>
<dbReference type="InterPro" id="IPR052895">
    <property type="entry name" value="HetReg/Transcr_Mod"/>
</dbReference>
<feature type="non-terminal residue" evidence="2">
    <location>
        <position position="76"/>
    </location>
</feature>
<keyword evidence="3" id="KW-1185">Reference proteome</keyword>
<dbReference type="EMBL" id="JAADYS010000558">
    <property type="protein sequence ID" value="KAF4468806.1"/>
    <property type="molecule type" value="Genomic_DNA"/>
</dbReference>